<gene>
    <name evidence="1" type="ORF">MENTE1834_LOCUS28943</name>
</gene>
<dbReference type="Proteomes" id="UP001497535">
    <property type="component" value="Unassembled WGS sequence"/>
</dbReference>
<accession>A0ACB0ZRI6</accession>
<proteinExistence type="predicted"/>
<dbReference type="EMBL" id="CAVMJV010000045">
    <property type="protein sequence ID" value="CAK5081707.1"/>
    <property type="molecule type" value="Genomic_DNA"/>
</dbReference>
<evidence type="ECO:0000313" key="1">
    <source>
        <dbReference type="EMBL" id="CAK5081707.1"/>
    </source>
</evidence>
<comment type="caution">
    <text evidence="1">The sequence shown here is derived from an EMBL/GenBank/DDBJ whole genome shotgun (WGS) entry which is preliminary data.</text>
</comment>
<organism evidence="1 2">
    <name type="scientific">Meloidogyne enterolobii</name>
    <name type="common">Root-knot nematode worm</name>
    <name type="synonym">Meloidogyne mayaguensis</name>
    <dbReference type="NCBI Taxonomy" id="390850"/>
    <lineage>
        <taxon>Eukaryota</taxon>
        <taxon>Metazoa</taxon>
        <taxon>Ecdysozoa</taxon>
        <taxon>Nematoda</taxon>
        <taxon>Chromadorea</taxon>
        <taxon>Rhabditida</taxon>
        <taxon>Tylenchina</taxon>
        <taxon>Tylenchomorpha</taxon>
        <taxon>Tylenchoidea</taxon>
        <taxon>Meloidogynidae</taxon>
        <taxon>Meloidogyninae</taxon>
        <taxon>Meloidogyne</taxon>
    </lineage>
</organism>
<evidence type="ECO:0000313" key="2">
    <source>
        <dbReference type="Proteomes" id="UP001497535"/>
    </source>
</evidence>
<keyword evidence="2" id="KW-1185">Reference proteome</keyword>
<protein>
    <submittedName>
        <fullName evidence="1">Uncharacterized protein</fullName>
    </submittedName>
</protein>
<reference evidence="1" key="1">
    <citation type="submission" date="2023-11" db="EMBL/GenBank/DDBJ databases">
        <authorList>
            <person name="Poullet M."/>
        </authorList>
    </citation>
    <scope>NUCLEOTIDE SEQUENCE</scope>
    <source>
        <strain evidence="1">E1834</strain>
    </source>
</reference>
<sequence>MKQIIKKIERFNKKATKFKFRIEPQQMTIETDDKWYPDQVFLVCQHKNKRFTSQPRKLESSCTIACRRLVVWPESMPPDPIEFETTLFNLNSDLFEDKIWTLILEGSMTKLRGEKFKLKQRPLASTELNMKNLISQPGMKAEINVVMRPLQEGIKFCKLEMILITVRSFEEEYFNTPIVPSLNNSPQKILLEEKNISLYVDDNNQKQQKQQQFIQNIDQDDGNIKKTFQNTPLEPSIIITKNNNISSKSLEIFNEKQNVNKEINQNENIKEICENGVEQNGKFIENNHYQLINETNNLFEQKEFKTTIQNLPSSSFTLPPTSPPHPPLHPSPHPSSSTTTPQQNILYTNNRSSIRPIPPNKAEVQALAARFIASKRPDMVLFKTPTTSSAKSPKVVLIPPPIDNDSNVLLEEGRKISSELKQIKQKIGEIEEQDELVKLKTLDYERGSEQEIEIIEHHQRLVGEKEQLSRRQDYLNFKLELYEVDFKIINLRKLLATSAGENEENLNNEVDGENILINGRRDSNQMLMELKEFMDIKDELTHKLSDLEAEDEEGIERSKLILEQTRNQNLNFRRGTQDPLNVSKRLMGWLNGMEQRFRQ</sequence>
<name>A0ACB0ZRI6_MELEN</name>